<dbReference type="Proteomes" id="UP001499909">
    <property type="component" value="Unassembled WGS sequence"/>
</dbReference>
<gene>
    <name evidence="3" type="ORF">GCM10022406_37900</name>
</gene>
<keyword evidence="4" id="KW-1185">Reference proteome</keyword>
<feature type="chain" id="PRO_5047163144" description="Capsule assembly Wzi family protein" evidence="2">
    <location>
        <begin position="23"/>
        <end position="667"/>
    </location>
</feature>
<feature type="compositionally biased region" description="Low complexity" evidence="1">
    <location>
        <begin position="60"/>
        <end position="90"/>
    </location>
</feature>
<name>A0ABP7NS98_9BACT</name>
<evidence type="ECO:0000256" key="1">
    <source>
        <dbReference type="SAM" id="MobiDB-lite"/>
    </source>
</evidence>
<keyword evidence="2" id="KW-0732">Signal</keyword>
<evidence type="ECO:0000313" key="4">
    <source>
        <dbReference type="Proteomes" id="UP001499909"/>
    </source>
</evidence>
<evidence type="ECO:0000256" key="2">
    <source>
        <dbReference type="SAM" id="SignalP"/>
    </source>
</evidence>
<dbReference type="Gene3D" id="2.40.160.130">
    <property type="entry name" value="Capsule assembly protein Wzi"/>
    <property type="match status" value="1"/>
</dbReference>
<comment type="caution">
    <text evidence="3">The sequence shown here is derived from an EMBL/GenBank/DDBJ whole genome shotgun (WGS) entry which is preliminary data.</text>
</comment>
<evidence type="ECO:0000313" key="3">
    <source>
        <dbReference type="EMBL" id="GAA3952608.1"/>
    </source>
</evidence>
<feature type="region of interest" description="Disordered" evidence="1">
    <location>
        <begin position="44"/>
        <end position="118"/>
    </location>
</feature>
<accession>A0ABP7NS98</accession>
<dbReference type="RefSeq" id="WP_345117397.1">
    <property type="nucleotide sequence ID" value="NZ_BAABDH010000111.1"/>
</dbReference>
<organism evidence="3 4">
    <name type="scientific">Hymenobacter algoricola</name>
    <dbReference type="NCBI Taxonomy" id="486267"/>
    <lineage>
        <taxon>Bacteria</taxon>
        <taxon>Pseudomonadati</taxon>
        <taxon>Bacteroidota</taxon>
        <taxon>Cytophagia</taxon>
        <taxon>Cytophagales</taxon>
        <taxon>Hymenobacteraceae</taxon>
        <taxon>Hymenobacter</taxon>
    </lineage>
</organism>
<sequence length="667" mass="74322">MNKFLLLLLLPVFSALAPAATAQTTPTQTTPPASTDKDPVWLIFDHPITPEDGSKPKPAPRSSSPKPAKIDTPAVAPAPAPAGTEPAPNIASPPPAAGSAPAVSAPVPPAPKMRYSGRATQGSTYVPLDQDVYRLIDRYAIKYGSDSLGDPHTSVRPYHRAGVARLGERILSEDNAAGLSAADQFNATYLLRDNWEYTDAASTVNQRPRPVFKYFYTNQSDVFHVAKPDFTLRVNPVAGLQAGYDNQNGGLRYLNTRGLQVEGTIDGRLGFYTFLADNQMAVPAYVQNRVQRDSIVPHETFLKNFKGRADQYDFFSARGYLTYAATKHINVQLGHDRNIIGNGYRSLILSDYSAPYFFLKLNTRIWKFNYQNLFAELNANAIGTNQVYPKKYMAMHHLSLDVTPNFNVGVFESVMFARGKGRFELQYLNPIIFYRSIEQQVGSADNALLGADFKWNILHRGQIYGQLMLDEFVISEVRAGNGWQGNRQSFQLGGKYIDVAGIRNLDLQAEFNYIRPYTYQHVSEYTNYQHYRQPLTHPMGSNLYEIIGIVSYQPLPRLNVVAKAFYSEQGLDNATPDPASQPNYGGNVLKPYTTRVSEYGNSVGQGNTTRLLHGDLTATYQLHHNLWLDAKQIVRRQTSATPALGNGTEAFSSVTVRWNIAQRLHEF</sequence>
<dbReference type="InterPro" id="IPR038636">
    <property type="entry name" value="Wzi_sf"/>
</dbReference>
<dbReference type="EMBL" id="BAABDH010000111">
    <property type="protein sequence ID" value="GAA3952608.1"/>
    <property type="molecule type" value="Genomic_DNA"/>
</dbReference>
<evidence type="ECO:0008006" key="5">
    <source>
        <dbReference type="Google" id="ProtNLM"/>
    </source>
</evidence>
<feature type="signal peptide" evidence="2">
    <location>
        <begin position="1"/>
        <end position="22"/>
    </location>
</feature>
<proteinExistence type="predicted"/>
<reference evidence="4" key="1">
    <citation type="journal article" date="2019" name="Int. J. Syst. Evol. Microbiol.">
        <title>The Global Catalogue of Microorganisms (GCM) 10K type strain sequencing project: providing services to taxonomists for standard genome sequencing and annotation.</title>
        <authorList>
            <consortium name="The Broad Institute Genomics Platform"/>
            <consortium name="The Broad Institute Genome Sequencing Center for Infectious Disease"/>
            <person name="Wu L."/>
            <person name="Ma J."/>
        </authorList>
    </citation>
    <scope>NUCLEOTIDE SEQUENCE [LARGE SCALE GENOMIC DNA]</scope>
    <source>
        <strain evidence="4">JCM 17214</strain>
    </source>
</reference>
<protein>
    <recommendedName>
        <fullName evidence="5">Capsule assembly Wzi family protein</fullName>
    </recommendedName>
</protein>